<dbReference type="SUPFAM" id="SSF53335">
    <property type="entry name" value="S-adenosyl-L-methionine-dependent methyltransferases"/>
    <property type="match status" value="1"/>
</dbReference>
<gene>
    <name evidence="1" type="ORF">MNB_SM-7-989</name>
</gene>
<accession>A0A1W1BK99</accession>
<keyword evidence="1" id="KW-0808">Transferase</keyword>
<dbReference type="AlphaFoldDB" id="A0A1W1BK99"/>
<protein>
    <submittedName>
        <fullName evidence="1">Spermidine synthase</fullName>
        <ecNumber evidence="1">2.5.1.16</ecNumber>
    </submittedName>
</protein>
<proteinExistence type="predicted"/>
<dbReference type="InterPro" id="IPR029063">
    <property type="entry name" value="SAM-dependent_MTases_sf"/>
</dbReference>
<name>A0A1W1BK99_9ZZZZ</name>
<dbReference type="GO" id="GO:0004766">
    <property type="term" value="F:spermidine synthase activity"/>
    <property type="evidence" value="ECO:0007669"/>
    <property type="project" value="UniProtKB-EC"/>
</dbReference>
<sequence>MRENTYKELMVHVPVCTHKEPKDVLIISDDASSMIDEVAKYNTINTKTINKDLDTLRELENESFDVVISEAAIDPVSTAHINRVLKADGLVAFAPFDLENQEQSKTKLKEIGKYFKIAMPYSLLATTSKTAVLASKEYHPTADINLQRADLTDGFTVYNSDLHVGIFAMPTYIKKAYLGIIKN</sequence>
<evidence type="ECO:0000313" key="1">
    <source>
        <dbReference type="EMBL" id="SFV53936.1"/>
    </source>
</evidence>
<organism evidence="1">
    <name type="scientific">hydrothermal vent metagenome</name>
    <dbReference type="NCBI Taxonomy" id="652676"/>
    <lineage>
        <taxon>unclassified sequences</taxon>
        <taxon>metagenomes</taxon>
        <taxon>ecological metagenomes</taxon>
    </lineage>
</organism>
<dbReference type="EC" id="2.5.1.16" evidence="1"/>
<dbReference type="Gene3D" id="3.40.50.150">
    <property type="entry name" value="Vaccinia Virus protein VP39"/>
    <property type="match status" value="2"/>
</dbReference>
<dbReference type="EMBL" id="FPHB01000022">
    <property type="protein sequence ID" value="SFV53936.1"/>
    <property type="molecule type" value="Genomic_DNA"/>
</dbReference>
<dbReference type="Pfam" id="PF01564">
    <property type="entry name" value="Spermine_synth"/>
    <property type="match status" value="1"/>
</dbReference>
<reference evidence="1" key="1">
    <citation type="submission" date="2016-10" db="EMBL/GenBank/DDBJ databases">
        <authorList>
            <person name="de Groot N.N."/>
        </authorList>
    </citation>
    <scope>NUCLEOTIDE SEQUENCE</scope>
</reference>